<sequence length="114" mass="12275">MKPSNFHFKIGSHDITGAWAIILAILIAIPVIALVGVLLSVVFSIIGIAITFALGVAGIAIIISLITLLIPKKWRNKLGIHININRSPKKNSKPTTTPDGKPIIDVDFEETKNS</sequence>
<dbReference type="EMBL" id="JACRSY010000004">
    <property type="protein sequence ID" value="MBC8578599.1"/>
    <property type="molecule type" value="Genomic_DNA"/>
</dbReference>
<accession>A0A926EE37</accession>
<protein>
    <submittedName>
        <fullName evidence="3">Uncharacterized protein</fullName>
    </submittedName>
</protein>
<dbReference type="Proteomes" id="UP000655830">
    <property type="component" value="Unassembled WGS sequence"/>
</dbReference>
<keyword evidence="2" id="KW-0472">Membrane</keyword>
<feature type="transmembrane region" description="Helical" evidence="2">
    <location>
        <begin position="20"/>
        <end position="39"/>
    </location>
</feature>
<keyword evidence="4" id="KW-1185">Reference proteome</keyword>
<organism evidence="3 4">
    <name type="scientific">Zhenhengia yiwuensis</name>
    <dbReference type="NCBI Taxonomy" id="2763666"/>
    <lineage>
        <taxon>Bacteria</taxon>
        <taxon>Bacillati</taxon>
        <taxon>Bacillota</taxon>
        <taxon>Clostridia</taxon>
        <taxon>Lachnospirales</taxon>
        <taxon>Lachnospiraceae</taxon>
        <taxon>Zhenhengia</taxon>
    </lineage>
</organism>
<keyword evidence="2" id="KW-0812">Transmembrane</keyword>
<feature type="transmembrane region" description="Helical" evidence="2">
    <location>
        <begin position="45"/>
        <end position="70"/>
    </location>
</feature>
<proteinExistence type="predicted"/>
<evidence type="ECO:0000256" key="2">
    <source>
        <dbReference type="SAM" id="Phobius"/>
    </source>
</evidence>
<name>A0A926EE37_9FIRM</name>
<evidence type="ECO:0000313" key="4">
    <source>
        <dbReference type="Proteomes" id="UP000655830"/>
    </source>
</evidence>
<comment type="caution">
    <text evidence="3">The sequence shown here is derived from an EMBL/GenBank/DDBJ whole genome shotgun (WGS) entry which is preliminary data.</text>
</comment>
<reference evidence="3" key="1">
    <citation type="submission" date="2020-08" db="EMBL/GenBank/DDBJ databases">
        <title>Genome public.</title>
        <authorList>
            <person name="Liu C."/>
            <person name="Sun Q."/>
        </authorList>
    </citation>
    <scope>NUCLEOTIDE SEQUENCE</scope>
    <source>
        <strain evidence="3">NSJ-12</strain>
    </source>
</reference>
<evidence type="ECO:0000256" key="1">
    <source>
        <dbReference type="SAM" id="MobiDB-lite"/>
    </source>
</evidence>
<evidence type="ECO:0000313" key="3">
    <source>
        <dbReference type="EMBL" id="MBC8578599.1"/>
    </source>
</evidence>
<dbReference type="AlphaFoldDB" id="A0A926EE37"/>
<gene>
    <name evidence="3" type="ORF">H8718_03530</name>
</gene>
<keyword evidence="2" id="KW-1133">Transmembrane helix</keyword>
<dbReference type="RefSeq" id="WP_177670234.1">
    <property type="nucleotide sequence ID" value="NZ_JACRSY010000004.1"/>
</dbReference>
<feature type="region of interest" description="Disordered" evidence="1">
    <location>
        <begin position="86"/>
        <end position="114"/>
    </location>
</feature>